<dbReference type="KEGG" id="ruj:E5Z56_10750"/>
<name>A0A4V1G5D1_9FIRM</name>
<dbReference type="RefSeq" id="WP_138157789.1">
    <property type="nucleotide sequence ID" value="NZ_CP039381.1"/>
</dbReference>
<keyword evidence="2" id="KW-1185">Reference proteome</keyword>
<evidence type="ECO:0000313" key="2">
    <source>
        <dbReference type="Proteomes" id="UP000301475"/>
    </source>
</evidence>
<proteinExistence type="predicted"/>
<evidence type="ECO:0000313" key="1">
    <source>
        <dbReference type="EMBL" id="QCT07803.1"/>
    </source>
</evidence>
<dbReference type="EMBL" id="CP039381">
    <property type="protein sequence ID" value="QCT07803.1"/>
    <property type="molecule type" value="Genomic_DNA"/>
</dbReference>
<reference evidence="1 2" key="1">
    <citation type="submission" date="2019-04" db="EMBL/GenBank/DDBJ databases">
        <authorList>
            <person name="Embree M."/>
            <person name="Gaffney J.R."/>
        </authorList>
    </citation>
    <scope>NUCLEOTIDE SEQUENCE [LARGE SCALE GENOMIC DNA]</scope>
    <source>
        <strain evidence="1 2">JE7A12</strain>
    </source>
</reference>
<dbReference type="AlphaFoldDB" id="A0A4V1G5D1"/>
<sequence length="211" mass="23891">MFSNGLTSYNEFDLFGVQIRNAKKDDNYPNGTHGFDVSGLRFVTSLSENILSQLDNLSSSKPEYGYIIAKESTAKNNAKGNNYKLEYNGTNVNGKDTTKEYYYVQNQNCTSQVGGYGSQVPLEHFNNKSETYRIYSAVITYKNDGQHTEEQIEQAKSTNVIDRSYIRYTDANGLLRTHYNDYTGTNVYGGCSTNFNYVNSFIQNNYNIVGK</sequence>
<protein>
    <submittedName>
        <fullName evidence="1">Uncharacterized protein</fullName>
    </submittedName>
</protein>
<accession>A0A4V1G5D1</accession>
<gene>
    <name evidence="1" type="ORF">E5Z56_10750</name>
</gene>
<organism evidence="1 2">
    <name type="scientific">Ruminococcus bovis</name>
    <dbReference type="NCBI Taxonomy" id="2564099"/>
    <lineage>
        <taxon>Bacteria</taxon>
        <taxon>Bacillati</taxon>
        <taxon>Bacillota</taxon>
        <taxon>Clostridia</taxon>
        <taxon>Eubacteriales</taxon>
        <taxon>Oscillospiraceae</taxon>
        <taxon>Ruminococcus</taxon>
    </lineage>
</organism>
<dbReference type="Proteomes" id="UP000301475">
    <property type="component" value="Chromosome"/>
</dbReference>